<evidence type="ECO:0000256" key="11">
    <source>
        <dbReference type="ARBA" id="ARBA00060432"/>
    </source>
</evidence>
<feature type="binding site" evidence="13">
    <location>
        <position position="40"/>
    </location>
    <ligand>
        <name>ATP</name>
        <dbReference type="ChEBI" id="CHEBI:30616"/>
    </ligand>
</feature>
<comment type="catalytic activity">
    <reaction evidence="9">
        <text>L-threonyl-[protein] + ATP = O-phospho-L-threonyl-[protein] + ADP + H(+)</text>
        <dbReference type="Rhea" id="RHEA:46608"/>
        <dbReference type="Rhea" id="RHEA-COMP:11060"/>
        <dbReference type="Rhea" id="RHEA-COMP:11605"/>
        <dbReference type="ChEBI" id="CHEBI:15378"/>
        <dbReference type="ChEBI" id="CHEBI:30013"/>
        <dbReference type="ChEBI" id="CHEBI:30616"/>
        <dbReference type="ChEBI" id="CHEBI:61977"/>
        <dbReference type="ChEBI" id="CHEBI:456216"/>
        <dbReference type="EC" id="2.7.11.1"/>
    </reaction>
</comment>
<evidence type="ECO:0000256" key="6">
    <source>
        <dbReference type="ARBA" id="ARBA00022777"/>
    </source>
</evidence>
<evidence type="ECO:0000256" key="4">
    <source>
        <dbReference type="ARBA" id="ARBA00022679"/>
    </source>
</evidence>
<feature type="domain" description="Protein kinase" evidence="15">
    <location>
        <begin position="11"/>
        <end position="267"/>
    </location>
</feature>
<evidence type="ECO:0000256" key="14">
    <source>
        <dbReference type="SAM" id="Phobius"/>
    </source>
</evidence>
<dbReference type="EC" id="2.7.11.1" evidence="1"/>
<evidence type="ECO:0000259" key="16">
    <source>
        <dbReference type="PROSITE" id="PS51178"/>
    </source>
</evidence>
<dbReference type="PROSITE" id="PS51178">
    <property type="entry name" value="PASTA"/>
    <property type="match status" value="3"/>
</dbReference>
<evidence type="ECO:0000256" key="12">
    <source>
        <dbReference type="ARBA" id="ARBA00070041"/>
    </source>
</evidence>
<dbReference type="Pfam" id="PF00069">
    <property type="entry name" value="Pkinase"/>
    <property type="match status" value="1"/>
</dbReference>
<dbReference type="GO" id="GO:0009847">
    <property type="term" value="P:spore germination"/>
    <property type="evidence" value="ECO:0007669"/>
    <property type="project" value="UniProtKB-ARBA"/>
</dbReference>
<evidence type="ECO:0000256" key="10">
    <source>
        <dbReference type="ARBA" id="ARBA00048679"/>
    </source>
</evidence>
<dbReference type="InterPro" id="IPR011009">
    <property type="entry name" value="Kinase-like_dom_sf"/>
</dbReference>
<evidence type="ECO:0000256" key="3">
    <source>
        <dbReference type="ARBA" id="ARBA00022544"/>
    </source>
</evidence>
<dbReference type="RefSeq" id="WP_188614397.1">
    <property type="nucleotide sequence ID" value="NZ_BMJT01000004.1"/>
</dbReference>
<dbReference type="PANTHER" id="PTHR43289:SF34">
    <property type="entry name" value="SERINE_THREONINE-PROTEIN KINASE YBDM-RELATED"/>
    <property type="match status" value="1"/>
</dbReference>
<dbReference type="Gene3D" id="3.30.200.20">
    <property type="entry name" value="Phosphorylase Kinase, domain 1"/>
    <property type="match status" value="1"/>
</dbReference>
<protein>
    <recommendedName>
        <fullName evidence="12">Serine/threonine-protein kinase PrkC</fullName>
        <ecNumber evidence="1">2.7.11.1</ecNumber>
    </recommendedName>
</protein>
<dbReference type="GO" id="GO:0004674">
    <property type="term" value="F:protein serine/threonine kinase activity"/>
    <property type="evidence" value="ECO:0007669"/>
    <property type="project" value="UniProtKB-KW"/>
</dbReference>
<evidence type="ECO:0000256" key="1">
    <source>
        <dbReference type="ARBA" id="ARBA00012513"/>
    </source>
</evidence>
<evidence type="ECO:0000256" key="7">
    <source>
        <dbReference type="ARBA" id="ARBA00022840"/>
    </source>
</evidence>
<dbReference type="GO" id="GO:0071224">
    <property type="term" value="P:cellular response to peptidoglycan"/>
    <property type="evidence" value="ECO:0007669"/>
    <property type="project" value="UniProtKB-ARBA"/>
</dbReference>
<comment type="catalytic activity">
    <reaction evidence="10">
        <text>L-seryl-[protein] + ATP = O-phospho-L-seryl-[protein] + ADP + H(+)</text>
        <dbReference type="Rhea" id="RHEA:17989"/>
        <dbReference type="Rhea" id="RHEA-COMP:9863"/>
        <dbReference type="Rhea" id="RHEA-COMP:11604"/>
        <dbReference type="ChEBI" id="CHEBI:15378"/>
        <dbReference type="ChEBI" id="CHEBI:29999"/>
        <dbReference type="ChEBI" id="CHEBI:30616"/>
        <dbReference type="ChEBI" id="CHEBI:83421"/>
        <dbReference type="ChEBI" id="CHEBI:456216"/>
        <dbReference type="EC" id="2.7.11.1"/>
    </reaction>
</comment>
<dbReference type="Proteomes" id="UP000616608">
    <property type="component" value="Unassembled WGS sequence"/>
</dbReference>
<keyword evidence="8" id="KW-0735">Signal-anchor</keyword>
<evidence type="ECO:0000256" key="8">
    <source>
        <dbReference type="ARBA" id="ARBA00022968"/>
    </source>
</evidence>
<dbReference type="Gene3D" id="2.60.40.2560">
    <property type="match status" value="1"/>
</dbReference>
<reference evidence="17" key="2">
    <citation type="submission" date="2020-09" db="EMBL/GenBank/DDBJ databases">
        <authorList>
            <person name="Sun Q."/>
            <person name="Zhou Y."/>
        </authorList>
    </citation>
    <scope>NUCLEOTIDE SEQUENCE</scope>
    <source>
        <strain evidence="17">CGMCC 1.15760</strain>
    </source>
</reference>
<dbReference type="PANTHER" id="PTHR43289">
    <property type="entry name" value="MITOGEN-ACTIVATED PROTEIN KINASE KINASE KINASE 20-RELATED"/>
    <property type="match status" value="1"/>
</dbReference>
<comment type="subcellular location">
    <subcellularLocation>
        <location evidence="11">Spore membrane</location>
        <topology evidence="11">Single-pass type II membrane protein</topology>
    </subcellularLocation>
</comment>
<dbReference type="Pfam" id="PF03793">
    <property type="entry name" value="PASTA"/>
    <property type="match status" value="3"/>
</dbReference>
<dbReference type="SUPFAM" id="SSF56112">
    <property type="entry name" value="Protein kinase-like (PK-like)"/>
    <property type="match status" value="1"/>
</dbReference>
<keyword evidence="4" id="KW-0808">Transferase</keyword>
<proteinExistence type="predicted"/>
<feature type="transmembrane region" description="Helical" evidence="14">
    <location>
        <begin position="328"/>
        <end position="350"/>
    </location>
</feature>
<keyword evidence="2 17" id="KW-0723">Serine/threonine-protein kinase</keyword>
<dbReference type="FunFam" id="3.30.200.20:FF:000035">
    <property type="entry name" value="Serine/threonine protein kinase Stk1"/>
    <property type="match status" value="1"/>
</dbReference>
<dbReference type="InterPro" id="IPR017441">
    <property type="entry name" value="Protein_kinase_ATP_BS"/>
</dbReference>
<accession>A0A917G414</accession>
<evidence type="ECO:0000256" key="13">
    <source>
        <dbReference type="PROSITE-ProRule" id="PRU10141"/>
    </source>
</evidence>
<sequence length="654" mass="72775">MLEGQRINDRYKIIEMIGGGGMSNVYLAHDIILNRDVAIKIMRYDFSSETELQKRFQREALSATSLTHPNIVDVYDVGDEDNLHYIVMEYVKGKTLKQYIQEYAPISPARSVYIMKQLTSAIAHAHDNQIIHRDIKPQNILMDESGDVKITDFGIAMALSATSFTQTNSVLGTVHYLSPEQARGGSATNKSDIYALGIVLYELLTGELPFSGESAVAIALKHLQSETPSVRHFDATIPQSLENVVLKATAKDPFQRYTSVEEMHEDLMTVLSPERANEERFVVPIDDDATKAMPVIKDTAEDEDVDLGKTMVMEKQEEPQKPGKQKRIWPLVLLGLFGSLLATFAILFMFTDIFQPKKTPIPDVTNLTVAEATVKIEQAGFLVGETTERFNEEVETGKIIETSPKAGTLRMKNADIDLVVSKGIEEVEVPDFIGQKYEQVRENLEEEFKKVNVEEEYSERPAGEIIAQDPTSGTKVVMANTEITITISKGKDLVTVADLKGFNSSAIASYEQTSGLKIHVAGEENSDTVSAGNVLRQSPAAGAKIEAGSVVTVYISKGTAEQPTKSYTQTVTIPYELGVIDEETEEVIERPKQKVQIYVQDNRHTMAAPVETIEITDDTKYHVRMEIKQGQKAAFRIMSEGKVVMEETIRYEDL</sequence>
<dbReference type="PROSITE" id="PS00108">
    <property type="entry name" value="PROTEIN_KINASE_ST"/>
    <property type="match status" value="1"/>
</dbReference>
<keyword evidence="14" id="KW-0472">Membrane</keyword>
<evidence type="ECO:0000313" key="17">
    <source>
        <dbReference type="EMBL" id="GGG21370.1"/>
    </source>
</evidence>
<dbReference type="GO" id="GO:0005524">
    <property type="term" value="F:ATP binding"/>
    <property type="evidence" value="ECO:0007669"/>
    <property type="project" value="UniProtKB-UniRule"/>
</dbReference>
<dbReference type="FunFam" id="1.10.510.10:FF:000021">
    <property type="entry name" value="Serine/threonine protein kinase"/>
    <property type="match status" value="1"/>
</dbReference>
<gene>
    <name evidence="17" type="ORF">GCM10007425_14820</name>
</gene>
<dbReference type="CDD" id="cd06577">
    <property type="entry name" value="PASTA_pknB"/>
    <property type="match status" value="3"/>
</dbReference>
<dbReference type="SMART" id="SM00220">
    <property type="entry name" value="S_TKc"/>
    <property type="match status" value="1"/>
</dbReference>
<dbReference type="InterPro" id="IPR000719">
    <property type="entry name" value="Prot_kinase_dom"/>
</dbReference>
<keyword evidence="7 13" id="KW-0067">ATP-binding</keyword>
<dbReference type="PROSITE" id="PS50011">
    <property type="entry name" value="PROTEIN_KINASE_DOM"/>
    <property type="match status" value="1"/>
</dbReference>
<dbReference type="EMBL" id="BMJT01000004">
    <property type="protein sequence ID" value="GGG21370.1"/>
    <property type="molecule type" value="Genomic_DNA"/>
</dbReference>
<keyword evidence="6 17" id="KW-0418">Kinase</keyword>
<dbReference type="InterPro" id="IPR008271">
    <property type="entry name" value="Ser/Thr_kinase_AS"/>
</dbReference>
<dbReference type="Gene3D" id="3.30.10.20">
    <property type="match status" value="3"/>
</dbReference>
<keyword evidence="5 13" id="KW-0547">Nucleotide-binding</keyword>
<reference evidence="17" key="1">
    <citation type="journal article" date="2014" name="Int. J. Syst. Evol. Microbiol.">
        <title>Complete genome sequence of Corynebacterium casei LMG S-19264T (=DSM 44701T), isolated from a smear-ripened cheese.</title>
        <authorList>
            <consortium name="US DOE Joint Genome Institute (JGI-PGF)"/>
            <person name="Walter F."/>
            <person name="Albersmeier A."/>
            <person name="Kalinowski J."/>
            <person name="Ruckert C."/>
        </authorList>
    </citation>
    <scope>NUCLEOTIDE SEQUENCE</scope>
    <source>
        <strain evidence="17">CGMCC 1.15760</strain>
    </source>
</reference>
<comment type="caution">
    <text evidence="17">The sequence shown here is derived from an EMBL/GenBank/DDBJ whole genome shotgun (WGS) entry which is preliminary data.</text>
</comment>
<dbReference type="AlphaFoldDB" id="A0A917G414"/>
<dbReference type="InterPro" id="IPR005543">
    <property type="entry name" value="PASTA_dom"/>
</dbReference>
<name>A0A917G414_9BACI</name>
<dbReference type="Gene3D" id="1.10.510.10">
    <property type="entry name" value="Transferase(Phosphotransferase) domain 1"/>
    <property type="match status" value="1"/>
</dbReference>
<evidence type="ECO:0000259" key="15">
    <source>
        <dbReference type="PROSITE" id="PS50011"/>
    </source>
</evidence>
<keyword evidence="14" id="KW-0812">Transmembrane</keyword>
<dbReference type="PROSITE" id="PS00107">
    <property type="entry name" value="PROTEIN_KINASE_ATP"/>
    <property type="match status" value="1"/>
</dbReference>
<feature type="domain" description="PASTA" evidence="16">
    <location>
        <begin position="355"/>
        <end position="422"/>
    </location>
</feature>
<keyword evidence="3" id="KW-0309">Germination</keyword>
<keyword evidence="18" id="KW-1185">Reference proteome</keyword>
<feature type="domain" description="PASTA" evidence="16">
    <location>
        <begin position="490"/>
        <end position="557"/>
    </location>
</feature>
<evidence type="ECO:0000313" key="18">
    <source>
        <dbReference type="Proteomes" id="UP000616608"/>
    </source>
</evidence>
<evidence type="ECO:0000256" key="5">
    <source>
        <dbReference type="ARBA" id="ARBA00022741"/>
    </source>
</evidence>
<dbReference type="NCBIfam" id="NF033483">
    <property type="entry name" value="PknB_PASTA_kin"/>
    <property type="match status" value="1"/>
</dbReference>
<dbReference type="CDD" id="cd14014">
    <property type="entry name" value="STKc_PknB_like"/>
    <property type="match status" value="1"/>
</dbReference>
<keyword evidence="14" id="KW-1133">Transmembrane helix</keyword>
<dbReference type="Pfam" id="PF21160">
    <property type="entry name" value="PrkC-like_PASTA-like"/>
    <property type="match status" value="1"/>
</dbReference>
<dbReference type="SMART" id="SM00740">
    <property type="entry name" value="PASTA"/>
    <property type="match status" value="3"/>
</dbReference>
<feature type="domain" description="PASTA" evidence="16">
    <location>
        <begin position="423"/>
        <end position="489"/>
    </location>
</feature>
<evidence type="ECO:0000256" key="2">
    <source>
        <dbReference type="ARBA" id="ARBA00022527"/>
    </source>
</evidence>
<dbReference type="GO" id="GO:0007165">
    <property type="term" value="P:signal transduction"/>
    <property type="evidence" value="ECO:0007669"/>
    <property type="project" value="UniProtKB-ARBA"/>
</dbReference>
<organism evidence="17 18">
    <name type="scientific">Lysinibacillus alkalisoli</name>
    <dbReference type="NCBI Taxonomy" id="1911548"/>
    <lineage>
        <taxon>Bacteria</taxon>
        <taxon>Bacillati</taxon>
        <taxon>Bacillota</taxon>
        <taxon>Bacilli</taxon>
        <taxon>Bacillales</taxon>
        <taxon>Bacillaceae</taxon>
        <taxon>Lysinibacillus</taxon>
    </lineage>
</organism>
<evidence type="ECO:0000256" key="9">
    <source>
        <dbReference type="ARBA" id="ARBA00047899"/>
    </source>
</evidence>